<organism evidence="1 2">
    <name type="scientific">Lichenibacterium minor</name>
    <dbReference type="NCBI Taxonomy" id="2316528"/>
    <lineage>
        <taxon>Bacteria</taxon>
        <taxon>Pseudomonadati</taxon>
        <taxon>Pseudomonadota</taxon>
        <taxon>Alphaproteobacteria</taxon>
        <taxon>Hyphomicrobiales</taxon>
        <taxon>Lichenihabitantaceae</taxon>
        <taxon>Lichenibacterium</taxon>
    </lineage>
</organism>
<dbReference type="AlphaFoldDB" id="A0A4Q2U0V8"/>
<sequence length="331" mass="34319">MLIHDRATPLARRRTPEGFLEMRARIGRAGLHDYRAGEVGGPPGVAPDTPVRVYRPPEEVFAPASMASFAGKPVTLDHPAAMVDSGNWRDHAVGHSGQGVVRDGDHVAADLFIADADAVVRAEAGAELSNGYWADFDFTPGVTPEGEPYDAVQRNIRGNHVALVDQGRCGASCAVPPGTGDAAASAAVVDCSPADAALVVRLRADLQARDGEIAALRARAAADARNLDRRAAERAAVLDAARRILGPGFEAAGLDLDEIRRAALVAALGADAVRGRGDGYVAAAFDTLAALPGARADRVAAHVAAGDDRPFAALQARNAALAGAWKSEGDR</sequence>
<evidence type="ECO:0000313" key="1">
    <source>
        <dbReference type="EMBL" id="RYC29288.1"/>
    </source>
</evidence>
<dbReference type="Proteomes" id="UP000290759">
    <property type="component" value="Unassembled WGS sequence"/>
</dbReference>
<gene>
    <name evidence="1" type="ORF">D3273_24860</name>
</gene>
<accession>A0A4Q2U0V8</accession>
<dbReference type="EMBL" id="QYBB01000059">
    <property type="protein sequence ID" value="RYC29288.1"/>
    <property type="molecule type" value="Genomic_DNA"/>
</dbReference>
<comment type="caution">
    <text evidence="1">The sequence shown here is derived from an EMBL/GenBank/DDBJ whole genome shotgun (WGS) entry which is preliminary data.</text>
</comment>
<reference evidence="1 2" key="2">
    <citation type="submission" date="2019-02" db="EMBL/GenBank/DDBJ databases">
        <title>'Lichenibacterium ramalinii' gen. nov. sp. nov., 'Lichenibacterium minor' gen. nov. sp. nov.</title>
        <authorList>
            <person name="Pankratov T."/>
        </authorList>
    </citation>
    <scope>NUCLEOTIDE SEQUENCE [LARGE SCALE GENOMIC DNA]</scope>
    <source>
        <strain evidence="1 2">RmlP026</strain>
    </source>
</reference>
<reference evidence="1 2" key="1">
    <citation type="submission" date="2018-12" db="EMBL/GenBank/DDBJ databases">
        <authorList>
            <person name="Grouzdev D.S."/>
            <person name="Krutkina M.S."/>
        </authorList>
    </citation>
    <scope>NUCLEOTIDE SEQUENCE [LARGE SCALE GENOMIC DNA]</scope>
    <source>
        <strain evidence="1 2">RmlP026</strain>
    </source>
</reference>
<dbReference type="OrthoDB" id="7549700at2"/>
<dbReference type="InterPro" id="IPR016913">
    <property type="entry name" value="UCP029215"/>
</dbReference>
<protein>
    <submittedName>
        <fullName evidence="1">DUF2213 domain-containing protein</fullName>
    </submittedName>
</protein>
<dbReference type="Pfam" id="PF09979">
    <property type="entry name" value="DUF2213"/>
    <property type="match status" value="1"/>
</dbReference>
<keyword evidence="2" id="KW-1185">Reference proteome</keyword>
<proteinExistence type="predicted"/>
<dbReference type="PIRSF" id="PIRSF029215">
    <property type="entry name" value="UCP029215"/>
    <property type="match status" value="1"/>
</dbReference>
<evidence type="ECO:0000313" key="2">
    <source>
        <dbReference type="Proteomes" id="UP000290759"/>
    </source>
</evidence>
<name>A0A4Q2U0V8_9HYPH</name>
<dbReference type="RefSeq" id="WP_129229656.1">
    <property type="nucleotide sequence ID" value="NZ_QYBB01000059.1"/>
</dbReference>